<feature type="region of interest" description="Disordered" evidence="3">
    <location>
        <begin position="231"/>
        <end position="279"/>
    </location>
</feature>
<dbReference type="PROSITE" id="PS50001">
    <property type="entry name" value="SH2"/>
    <property type="match status" value="1"/>
</dbReference>
<dbReference type="PANTHER" id="PTHR14247:SF8">
    <property type="entry name" value="RAS-GEF DOMAIN-CONTAINING PROTEIN"/>
    <property type="match status" value="1"/>
</dbReference>
<dbReference type="EMBL" id="LR783287">
    <property type="protein sequence ID" value="CAB3225199.1"/>
    <property type="molecule type" value="mRNA"/>
</dbReference>
<feature type="compositionally biased region" description="Low complexity" evidence="3">
    <location>
        <begin position="195"/>
        <end position="210"/>
    </location>
</feature>
<dbReference type="Gene3D" id="1.10.840.10">
    <property type="entry name" value="Ras guanine-nucleotide exchange factors catalytic domain"/>
    <property type="match status" value="1"/>
</dbReference>
<accession>A0A6F9D7P0</accession>
<gene>
    <name evidence="6" type="primary">Bcar3</name>
</gene>
<sequence length="833" mass="92164">MYEELTPTHTSLARGNGSQHVQNVEFPNKVTAEMLRKDLESELKLDSSDIRSYAWYHGKLPRDVAEELAKHDGDFLIRESVSSPGEFVLTIRWNSSVLHFKINQTFLTQGALQAKAQYQFERESFDSIPALIMFHFGKSIPISLNTGAVIRRPVNRSVPLSFSDAKYSSLRRQPRSQNGSVKATISSQPVSYTHSTSLSSSSLSSESSSSNPDNSDPRLQARYQHRANMSPDHLQRHTTDPLPVLPPSVSPTAHMDYPRSPRSPMTGPASPVTRGSALRSSLPKPFPLNLPAQPQNSNDSMLMVSQTGQRPLSQVEVHMESHGKPVGRAGSEPQLSPTKTKAPVVDEVGPLLSMRGASIRGSQTRPDGSPGGAGVPPKPSRVPSFRRPVIRHRGSRSAENTPLANVENLQPSKLKKQGNVTATPSKSQPMKGGSLSEPNTPLTSQQLGDRHDKPDNKPLRSNVTRSNAEAVKSNPNHNQSRRSANVTSLLKGSDVGARRTSVNNGQQMSAFNMQQFNSLLLSVENKPVDITAMAEVKTLLLKTDPFKLARHMTAVDCKVCQVEKDGLQDIILPKGDQLRKDIMERFQCIAFWVAVCVLRGCPSHEERVEMLNVFIQVANELVHSLGNVFGFSALMAGLTCPQLCELRELWVSLQQRYTNNAVTMEKKLRPLLTFLDEGRGQINLVSSCIPHIMPIIRFYENPLPGIPHTSSNAKHPTVKQLSASEGDLLGSVASGGNETSEREWWQNLPDDSFDSLMAQLMAARTVLTSLSKFRTNAKSKLHDFETIPKLEEIFATEFHLRLLWGSKGAEVERTERYQKFDRVITLMAKRLSG</sequence>
<dbReference type="SUPFAM" id="SSF55550">
    <property type="entry name" value="SH2 domain"/>
    <property type="match status" value="1"/>
</dbReference>
<evidence type="ECO:0000256" key="2">
    <source>
        <dbReference type="PROSITE-ProRule" id="PRU00191"/>
    </source>
</evidence>
<feature type="domain" description="SH2" evidence="4">
    <location>
        <begin position="55"/>
        <end position="154"/>
    </location>
</feature>
<dbReference type="InterPro" id="IPR051853">
    <property type="entry name" value="SH2-Ras-GEF_adapter"/>
</dbReference>
<feature type="domain" description="Ras-GEF" evidence="5">
    <location>
        <begin position="544"/>
        <end position="807"/>
    </location>
</feature>
<dbReference type="InterPro" id="IPR000980">
    <property type="entry name" value="SH2"/>
</dbReference>
<feature type="compositionally biased region" description="Basic and acidic residues" evidence="3">
    <location>
        <begin position="448"/>
        <end position="458"/>
    </location>
</feature>
<dbReference type="SMART" id="SM00147">
    <property type="entry name" value="RasGEF"/>
    <property type="match status" value="1"/>
</dbReference>
<feature type="region of interest" description="Disordered" evidence="3">
    <location>
        <begin position="321"/>
        <end position="342"/>
    </location>
</feature>
<organism evidence="6">
    <name type="scientific">Phallusia mammillata</name>
    <dbReference type="NCBI Taxonomy" id="59560"/>
    <lineage>
        <taxon>Eukaryota</taxon>
        <taxon>Metazoa</taxon>
        <taxon>Chordata</taxon>
        <taxon>Tunicata</taxon>
        <taxon>Ascidiacea</taxon>
        <taxon>Phlebobranchia</taxon>
        <taxon>Ascidiidae</taxon>
        <taxon>Phallusia</taxon>
    </lineage>
</organism>
<evidence type="ECO:0000256" key="1">
    <source>
        <dbReference type="PROSITE-ProRule" id="PRU00168"/>
    </source>
</evidence>
<feature type="region of interest" description="Disordered" evidence="3">
    <location>
        <begin position="168"/>
        <end position="218"/>
    </location>
</feature>
<evidence type="ECO:0000256" key="3">
    <source>
        <dbReference type="SAM" id="MobiDB-lite"/>
    </source>
</evidence>
<dbReference type="InterPro" id="IPR001895">
    <property type="entry name" value="RASGEF_cat_dom"/>
</dbReference>
<feature type="compositionally biased region" description="Polar residues" evidence="3">
    <location>
        <begin position="418"/>
        <end position="428"/>
    </location>
</feature>
<evidence type="ECO:0000259" key="5">
    <source>
        <dbReference type="PROSITE" id="PS50009"/>
    </source>
</evidence>
<dbReference type="PRINTS" id="PR00401">
    <property type="entry name" value="SH2DOMAIN"/>
</dbReference>
<keyword evidence="1" id="KW-0344">Guanine-nucleotide releasing factor</keyword>
<protein>
    <submittedName>
        <fullName evidence="6">Breast cancer anti-estrogen resistance protein 3-like</fullName>
    </submittedName>
</protein>
<feature type="compositionally biased region" description="Polar residues" evidence="3">
    <location>
        <begin position="436"/>
        <end position="447"/>
    </location>
</feature>
<evidence type="ECO:0000259" key="4">
    <source>
        <dbReference type="PROSITE" id="PS50001"/>
    </source>
</evidence>
<name>A0A6F9D7P0_9ASCI</name>
<dbReference type="GO" id="GO:0005085">
    <property type="term" value="F:guanyl-nucleotide exchange factor activity"/>
    <property type="evidence" value="ECO:0007669"/>
    <property type="project" value="UniProtKB-KW"/>
</dbReference>
<dbReference type="SMART" id="SM00252">
    <property type="entry name" value="SH2"/>
    <property type="match status" value="1"/>
</dbReference>
<feature type="region of interest" description="Disordered" evidence="3">
    <location>
        <begin position="358"/>
        <end position="500"/>
    </location>
</feature>
<feature type="compositionally biased region" description="Polar residues" evidence="3">
    <location>
        <begin position="397"/>
        <end position="411"/>
    </location>
</feature>
<dbReference type="FunFam" id="3.30.505.10:FF:000013">
    <property type="entry name" value="SH2 domain-containing protein 3C isoform X1"/>
    <property type="match status" value="1"/>
</dbReference>
<dbReference type="SUPFAM" id="SSF48366">
    <property type="entry name" value="Ras GEF"/>
    <property type="match status" value="1"/>
</dbReference>
<dbReference type="InterPro" id="IPR036964">
    <property type="entry name" value="RASGEF_cat_dom_sf"/>
</dbReference>
<dbReference type="PANTHER" id="PTHR14247">
    <property type="entry name" value="BREAST CANCER ANTI-ESTROGEN RESISTANCE PROTEIN 3 HOMOLOG-LIKE PROTEIN"/>
    <property type="match status" value="1"/>
</dbReference>
<dbReference type="Pfam" id="PF00017">
    <property type="entry name" value="SH2"/>
    <property type="match status" value="1"/>
</dbReference>
<keyword evidence="2" id="KW-0727">SH2 domain</keyword>
<feature type="compositionally biased region" description="Polar residues" evidence="3">
    <location>
        <begin position="175"/>
        <end position="194"/>
    </location>
</feature>
<evidence type="ECO:0000313" key="6">
    <source>
        <dbReference type="EMBL" id="CAB3225199.1"/>
    </source>
</evidence>
<dbReference type="InterPro" id="IPR036860">
    <property type="entry name" value="SH2_dom_sf"/>
</dbReference>
<dbReference type="PROSITE" id="PS50009">
    <property type="entry name" value="RASGEF_CAT"/>
    <property type="match status" value="1"/>
</dbReference>
<dbReference type="Pfam" id="PF00617">
    <property type="entry name" value="RasGEF"/>
    <property type="match status" value="1"/>
</dbReference>
<proteinExistence type="evidence at transcript level"/>
<dbReference type="GO" id="GO:0007264">
    <property type="term" value="P:small GTPase-mediated signal transduction"/>
    <property type="evidence" value="ECO:0007669"/>
    <property type="project" value="InterPro"/>
</dbReference>
<dbReference type="InterPro" id="IPR023578">
    <property type="entry name" value="Ras_GEF_dom_sf"/>
</dbReference>
<reference evidence="6" key="1">
    <citation type="submission" date="2020-04" db="EMBL/GenBank/DDBJ databases">
        <authorList>
            <person name="Neveu A P."/>
        </authorList>
    </citation>
    <scope>NUCLEOTIDE SEQUENCE</scope>
    <source>
        <tissue evidence="6">Whole embryo</tissue>
    </source>
</reference>
<dbReference type="AlphaFoldDB" id="A0A6F9D7P0"/>
<feature type="compositionally biased region" description="Polar residues" evidence="3">
    <location>
        <begin position="459"/>
        <end position="490"/>
    </location>
</feature>
<dbReference type="Gene3D" id="3.30.505.10">
    <property type="entry name" value="SH2 domain"/>
    <property type="match status" value="1"/>
</dbReference>